<feature type="chain" id="PRO_5045957369" evidence="2">
    <location>
        <begin position="23"/>
        <end position="517"/>
    </location>
</feature>
<reference evidence="3" key="1">
    <citation type="submission" date="2022-10" db="EMBL/GenBank/DDBJ databases">
        <title>Streptomyces beihaiensis sp. nov., a chitin degrading actinobacterium, isolated from shrimp pond soil.</title>
        <authorList>
            <person name="Xie J."/>
            <person name="Shen N."/>
        </authorList>
    </citation>
    <scope>NUCLEOTIDE SEQUENCE</scope>
    <source>
        <strain evidence="3">GXMU-J5</strain>
    </source>
</reference>
<gene>
    <name evidence="3" type="ORF">OFY01_30005</name>
</gene>
<keyword evidence="2" id="KW-0732">Signal</keyword>
<feature type="signal peptide" evidence="2">
    <location>
        <begin position="1"/>
        <end position="22"/>
    </location>
</feature>
<evidence type="ECO:0000256" key="1">
    <source>
        <dbReference type="SAM" id="MobiDB-lite"/>
    </source>
</evidence>
<feature type="compositionally biased region" description="Polar residues" evidence="1">
    <location>
        <begin position="53"/>
        <end position="67"/>
    </location>
</feature>
<evidence type="ECO:0000313" key="3">
    <source>
        <dbReference type="EMBL" id="MCX3063915.1"/>
    </source>
</evidence>
<dbReference type="EMBL" id="JAPHNL010000326">
    <property type="protein sequence ID" value="MCX3063915.1"/>
    <property type="molecule type" value="Genomic_DNA"/>
</dbReference>
<feature type="region of interest" description="Disordered" evidence="1">
    <location>
        <begin position="22"/>
        <end position="140"/>
    </location>
</feature>
<sequence length="517" mass="51208">MKRTTLSLIAAATALAAVTGFASVSSGPSGDDASAKTAAQLPVERSSVLCPAPSQSDLADTDYTSYTPPGGTGKTADGSADDGKSGSADLVPAGTGASATGKSGGKAKDSGKGGAGSSARTKPFLTLKTPGTPVGDSVSGADAPALVGTADGALAPGWTVQQTTSVEAGTGRGLSGLSCSAPDTDFYFPGASTAKSRNDYIHLTNPDDEAAVVDVQMYGPDGAIKSDVAEGIQVGPHSSVPVLLSTLTDKPYDDLTLHVTARSGRVAAAVAVADDKLGGDWLPAAADPATSLVLPGIPKDATSVHLVAFAPGQDDADLKIRLATSTGTITPAGHDTLHVKSGMTASADLGALTRGDAGSLILTPSEGSVPVVAALRVTRGKGANQETAFIPATRDIGARATVAGNHAKDTTLALTAPGATGTVKVTASPGTGGGTATTKEYTVKGGTTLSVTPPVPDGLKGAYALTVQPVSGGRVYGARMLSRKQDGVPAFTVQTLPDDRGTVSVPQAGEDLKVLQK</sequence>
<accession>A0ABT3U4C6</accession>
<keyword evidence="4" id="KW-1185">Reference proteome</keyword>
<evidence type="ECO:0000256" key="2">
    <source>
        <dbReference type="SAM" id="SignalP"/>
    </source>
</evidence>
<comment type="caution">
    <text evidence="3">The sequence shown here is derived from an EMBL/GenBank/DDBJ whole genome shotgun (WGS) entry which is preliminary data.</text>
</comment>
<dbReference type="Proteomes" id="UP001163064">
    <property type="component" value="Unassembled WGS sequence"/>
</dbReference>
<proteinExistence type="predicted"/>
<feature type="region of interest" description="Disordered" evidence="1">
    <location>
        <begin position="493"/>
        <end position="517"/>
    </location>
</feature>
<name>A0ABT3U4C6_9ACTN</name>
<evidence type="ECO:0000313" key="4">
    <source>
        <dbReference type="Proteomes" id="UP001163064"/>
    </source>
</evidence>
<dbReference type="RefSeq" id="WP_266605253.1">
    <property type="nucleotide sequence ID" value="NZ_JAPHNL010000326.1"/>
</dbReference>
<dbReference type="InterPro" id="IPR043777">
    <property type="entry name" value="DUF5719"/>
</dbReference>
<protein>
    <submittedName>
        <fullName evidence="3">DUF5719 family protein</fullName>
    </submittedName>
</protein>
<organism evidence="3 4">
    <name type="scientific">Streptomyces beihaiensis</name>
    <dbReference type="NCBI Taxonomy" id="2984495"/>
    <lineage>
        <taxon>Bacteria</taxon>
        <taxon>Bacillati</taxon>
        <taxon>Actinomycetota</taxon>
        <taxon>Actinomycetes</taxon>
        <taxon>Kitasatosporales</taxon>
        <taxon>Streptomycetaceae</taxon>
        <taxon>Streptomyces</taxon>
    </lineage>
</organism>
<dbReference type="Pfam" id="PF18986">
    <property type="entry name" value="DUF5719"/>
    <property type="match status" value="1"/>
</dbReference>